<feature type="domain" description="HMA" evidence="2">
    <location>
        <begin position="1"/>
        <end position="63"/>
    </location>
</feature>
<dbReference type="Proteomes" id="UP000482487">
    <property type="component" value="Unassembled WGS sequence"/>
</dbReference>
<reference evidence="3 4" key="1">
    <citation type="submission" date="2020-01" db="EMBL/GenBank/DDBJ databases">
        <title>Genome sequence of Desulfovibrio aerotolerans DSM 16695(T).</title>
        <authorList>
            <person name="Karnachuk O."/>
            <person name="Avakyan M."/>
            <person name="Mardanov A."/>
            <person name="Kadnikov V."/>
            <person name="Ravin N."/>
        </authorList>
    </citation>
    <scope>NUCLEOTIDE SEQUENCE [LARGE SCALE GENOMIC DNA]</scope>
    <source>
        <strain evidence="3 4">DSM 16695</strain>
    </source>
</reference>
<dbReference type="CDD" id="cd00371">
    <property type="entry name" value="HMA"/>
    <property type="match status" value="1"/>
</dbReference>
<name>A0A7C9ITP7_9BACT</name>
<evidence type="ECO:0000256" key="1">
    <source>
        <dbReference type="ARBA" id="ARBA00022723"/>
    </source>
</evidence>
<evidence type="ECO:0000313" key="3">
    <source>
        <dbReference type="EMBL" id="MYL82680.1"/>
    </source>
</evidence>
<dbReference type="Gene3D" id="3.30.70.100">
    <property type="match status" value="1"/>
</dbReference>
<evidence type="ECO:0000259" key="2">
    <source>
        <dbReference type="PROSITE" id="PS50846"/>
    </source>
</evidence>
<dbReference type="InterPro" id="IPR017969">
    <property type="entry name" value="Heavy-metal-associated_CS"/>
</dbReference>
<dbReference type="Pfam" id="PF00403">
    <property type="entry name" value="HMA"/>
    <property type="match status" value="1"/>
</dbReference>
<dbReference type="PROSITE" id="PS01047">
    <property type="entry name" value="HMA_1"/>
    <property type="match status" value="1"/>
</dbReference>
<protein>
    <submittedName>
        <fullName evidence="3">Mercury transporter</fullName>
    </submittedName>
</protein>
<comment type="caution">
    <text evidence="3">The sequence shown here is derived from an EMBL/GenBank/DDBJ whole genome shotgun (WGS) entry which is preliminary data.</text>
</comment>
<keyword evidence="1" id="KW-0479">Metal-binding</keyword>
<accession>A0A7C9ITP7</accession>
<gene>
    <name evidence="3" type="ORF">GTA51_05955</name>
</gene>
<dbReference type="RefSeq" id="WP_160959486.1">
    <property type="nucleotide sequence ID" value="NZ_WVUD01000006.1"/>
</dbReference>
<dbReference type="AlphaFoldDB" id="A0A7C9ITP7"/>
<sequence length="66" mass="6689">MKTIEVGGMHCGNCSNSVTKALDAVPGLSNVTVDLTKGLASFEGDAPEDAIKAAIEKIGFVPGALQ</sequence>
<organism evidence="3 4">
    <name type="scientific">Solidesulfovibrio aerotolerans</name>
    <dbReference type="NCBI Taxonomy" id="295255"/>
    <lineage>
        <taxon>Bacteria</taxon>
        <taxon>Pseudomonadati</taxon>
        <taxon>Thermodesulfobacteriota</taxon>
        <taxon>Desulfovibrionia</taxon>
        <taxon>Desulfovibrionales</taxon>
        <taxon>Desulfovibrionaceae</taxon>
        <taxon>Solidesulfovibrio</taxon>
    </lineage>
</organism>
<proteinExistence type="predicted"/>
<dbReference type="SUPFAM" id="SSF55008">
    <property type="entry name" value="HMA, heavy metal-associated domain"/>
    <property type="match status" value="1"/>
</dbReference>
<dbReference type="GO" id="GO:0046872">
    <property type="term" value="F:metal ion binding"/>
    <property type="evidence" value="ECO:0007669"/>
    <property type="project" value="UniProtKB-KW"/>
</dbReference>
<dbReference type="PROSITE" id="PS50846">
    <property type="entry name" value="HMA_2"/>
    <property type="match status" value="1"/>
</dbReference>
<keyword evidence="4" id="KW-1185">Reference proteome</keyword>
<dbReference type="InterPro" id="IPR036163">
    <property type="entry name" value="HMA_dom_sf"/>
</dbReference>
<dbReference type="InterPro" id="IPR006121">
    <property type="entry name" value="HMA_dom"/>
</dbReference>
<dbReference type="EMBL" id="WVUD01000006">
    <property type="protein sequence ID" value="MYL82680.1"/>
    <property type="molecule type" value="Genomic_DNA"/>
</dbReference>
<evidence type="ECO:0000313" key="4">
    <source>
        <dbReference type="Proteomes" id="UP000482487"/>
    </source>
</evidence>
<dbReference type="OrthoDB" id="9801832at2"/>